<keyword evidence="4" id="KW-0808">Transferase</keyword>
<gene>
    <name evidence="4" type="ORF">QQ020_08175</name>
</gene>
<keyword evidence="5" id="KW-1185">Reference proteome</keyword>
<dbReference type="EC" id="2.4.-.-" evidence="4"/>
<reference evidence="4" key="1">
    <citation type="submission" date="2023-06" db="EMBL/GenBank/DDBJ databases">
        <title>Genomic of Agaribacillus aureum.</title>
        <authorList>
            <person name="Wang G."/>
        </authorList>
    </citation>
    <scope>NUCLEOTIDE SEQUENCE</scope>
    <source>
        <strain evidence="4">BMA12</strain>
    </source>
</reference>
<evidence type="ECO:0000256" key="1">
    <source>
        <dbReference type="SAM" id="Phobius"/>
    </source>
</evidence>
<dbReference type="RefSeq" id="WP_346757349.1">
    <property type="nucleotide sequence ID" value="NZ_JAUJEB010000001.1"/>
</dbReference>
<protein>
    <submittedName>
        <fullName evidence="4">Glycosyltransferase family 4 protein</fullName>
        <ecNumber evidence="4">2.4.-.-</ecNumber>
    </submittedName>
</protein>
<dbReference type="GO" id="GO:0016757">
    <property type="term" value="F:glycosyltransferase activity"/>
    <property type="evidence" value="ECO:0007669"/>
    <property type="project" value="UniProtKB-KW"/>
</dbReference>
<dbReference type="Gene3D" id="3.40.50.2000">
    <property type="entry name" value="Glycogen Phosphorylase B"/>
    <property type="match status" value="2"/>
</dbReference>
<comment type="caution">
    <text evidence="4">The sequence shown here is derived from an EMBL/GenBank/DDBJ whole genome shotgun (WGS) entry which is preliminary data.</text>
</comment>
<sequence>MKKSLVILTDRFGLNFSGGAIATCRVFEPIQHDFKEIIVVAKQIGQHHFTNLKHLRYRHLPAALKHIRNLRKKTDLIYYGDFYMAYYYILAGVPFYFTYHDNWPAQKKLNFTAYIRSFFYIPIYQWIFKRAAGLINVSQYTYNYNASWNHRNFLIRNGINAGISKAQYRPIVRGQLVKIIMLGNIDTRKFGLANELFEVIQAFERPIPIEIHIYGKPKDFKIAEKIKRYNFVKLMGFSSDINFSPYDVFLSVSKMENLSIAVCEALANHTPVLAFDVGGLGEVVKNKKNGFLIEKFNICKMAATLEKMVLEPTAFQFTKDDLREYNWEIAAKRYKEILIP</sequence>
<dbReference type="CDD" id="cd03801">
    <property type="entry name" value="GT4_PimA-like"/>
    <property type="match status" value="1"/>
</dbReference>
<evidence type="ECO:0000259" key="3">
    <source>
        <dbReference type="Pfam" id="PF13439"/>
    </source>
</evidence>
<dbReference type="Pfam" id="PF00534">
    <property type="entry name" value="Glycos_transf_1"/>
    <property type="match status" value="1"/>
</dbReference>
<keyword evidence="4" id="KW-0328">Glycosyltransferase</keyword>
<organism evidence="4 5">
    <name type="scientific">Agaribacillus aureus</name>
    <dbReference type="NCBI Taxonomy" id="3051825"/>
    <lineage>
        <taxon>Bacteria</taxon>
        <taxon>Pseudomonadati</taxon>
        <taxon>Bacteroidota</taxon>
        <taxon>Cytophagia</taxon>
        <taxon>Cytophagales</taxon>
        <taxon>Splendidivirgaceae</taxon>
        <taxon>Agaribacillus</taxon>
    </lineage>
</organism>
<evidence type="ECO:0000313" key="5">
    <source>
        <dbReference type="Proteomes" id="UP001172083"/>
    </source>
</evidence>
<feature type="domain" description="Glycosyltransferase subfamily 4-like N-terminal" evidence="3">
    <location>
        <begin position="50"/>
        <end position="160"/>
    </location>
</feature>
<dbReference type="PANTHER" id="PTHR12526">
    <property type="entry name" value="GLYCOSYLTRANSFERASE"/>
    <property type="match status" value="1"/>
</dbReference>
<proteinExistence type="predicted"/>
<keyword evidence="1" id="KW-0812">Transmembrane</keyword>
<accession>A0ABT8L2U4</accession>
<keyword evidence="1" id="KW-0472">Membrane</keyword>
<feature type="transmembrane region" description="Helical" evidence="1">
    <location>
        <begin position="76"/>
        <end position="99"/>
    </location>
</feature>
<dbReference type="SUPFAM" id="SSF53756">
    <property type="entry name" value="UDP-Glycosyltransferase/glycogen phosphorylase"/>
    <property type="match status" value="1"/>
</dbReference>
<dbReference type="Pfam" id="PF13439">
    <property type="entry name" value="Glyco_transf_4"/>
    <property type="match status" value="1"/>
</dbReference>
<evidence type="ECO:0000259" key="2">
    <source>
        <dbReference type="Pfam" id="PF00534"/>
    </source>
</evidence>
<dbReference type="EMBL" id="JAUJEB010000001">
    <property type="protein sequence ID" value="MDN5212024.1"/>
    <property type="molecule type" value="Genomic_DNA"/>
</dbReference>
<dbReference type="InterPro" id="IPR028098">
    <property type="entry name" value="Glyco_trans_4-like_N"/>
</dbReference>
<evidence type="ECO:0000313" key="4">
    <source>
        <dbReference type="EMBL" id="MDN5212024.1"/>
    </source>
</evidence>
<name>A0ABT8L2U4_9BACT</name>
<keyword evidence="1" id="KW-1133">Transmembrane helix</keyword>
<dbReference type="InterPro" id="IPR001296">
    <property type="entry name" value="Glyco_trans_1"/>
</dbReference>
<dbReference type="Proteomes" id="UP001172083">
    <property type="component" value="Unassembled WGS sequence"/>
</dbReference>
<dbReference type="PANTHER" id="PTHR12526:SF630">
    <property type="entry name" value="GLYCOSYLTRANSFERASE"/>
    <property type="match status" value="1"/>
</dbReference>
<feature type="domain" description="Glycosyl transferase family 1" evidence="2">
    <location>
        <begin position="196"/>
        <end position="312"/>
    </location>
</feature>